<dbReference type="AlphaFoldDB" id="A0A4R8QSI1"/>
<sequence length="789" mass="88298">MSRHSFYKSFVFVSFIFTSLASRENVVHAKSYHDVDRRQRHETNNLAGPATANRLTVRQAPAVDGLTAVDTFQYEGETWTAYEDLTRYDGPLVLVSSSGTKREIKRHVEASTTEANDVNRTVPLNFGLDAADGVNLQENDVLAERLLADGEPIEEHVRDVADISFLPWDTYLGNVQANDTMAIDYLASTRNFYPWNDLTGLRGNFTNYTYDGLLSGWHPSSRKVFRNSADEKEWVDITTIADVDSQDPDIVHLWYSTKWIKNGQVRASIFTLDYPQYLPLRAHPKADDFYPALLRFGDYWESKVDEGISLTLPDQSWADMGKHSFAVELVQRPSGVTPRYGAFERDYGGSEYDGFQDIFTTSVQANLAWGRFKQAKAVIENYLDWYVYDNGDIKMRGPETPQFGLSLSLLARYVQYTGDVALVEKYKTKILAWANYLVAVHDESLKLPEDDPYYGLISGWSESDAALRWDSFRFYKPYWNNAAFAARGFRDLSKIETFSAYAQNWTSRAELLANQTAATLDRFIQRNSTPPYVPVLANETARVIQAMTDDGDTTPQRWAHRVYAELLHASVLSKNQTDLVVDSMRAYGITSLGVVANVTPLKSDTRDILGFISYGYALSLLLHDRVDEFVLFLYSHRYHVYNRGLWIAAEVAGTGGGSSTYCQPAEFAVPILLRAALVFEHPDDEVLFINRGVPRAWIGKGKVGVKGAPTRWGLVDVDSQLDETAGTLTTTVSFGKAPPNQVKVKLRVPQGRTLKGASVDGKTVDLQGDEVTVAAGSGASNITVVGSFF</sequence>
<comment type="caution">
    <text evidence="2">The sequence shown here is derived from an EMBL/GenBank/DDBJ whole genome shotgun (WGS) entry which is preliminary data.</text>
</comment>
<keyword evidence="3" id="KW-1185">Reference proteome</keyword>
<evidence type="ECO:0008006" key="4">
    <source>
        <dbReference type="Google" id="ProtNLM"/>
    </source>
</evidence>
<feature type="signal peptide" evidence="1">
    <location>
        <begin position="1"/>
        <end position="21"/>
    </location>
</feature>
<dbReference type="Proteomes" id="UP000295703">
    <property type="component" value="Unassembled WGS sequence"/>
</dbReference>
<dbReference type="GO" id="GO:0005975">
    <property type="term" value="P:carbohydrate metabolic process"/>
    <property type="evidence" value="ECO:0007669"/>
    <property type="project" value="InterPro"/>
</dbReference>
<accession>A0A4R8QSI1</accession>
<evidence type="ECO:0000313" key="3">
    <source>
        <dbReference type="Proteomes" id="UP000295703"/>
    </source>
</evidence>
<feature type="chain" id="PRO_5020241649" description="Secreted protein" evidence="1">
    <location>
        <begin position="22"/>
        <end position="789"/>
    </location>
</feature>
<reference evidence="2 3" key="1">
    <citation type="submission" date="2018-12" db="EMBL/GenBank/DDBJ databases">
        <title>Genome sequence and assembly of Colletotrichum trifolii.</title>
        <authorList>
            <person name="Gan P."/>
            <person name="Shirasu K."/>
        </authorList>
    </citation>
    <scope>NUCLEOTIDE SEQUENCE [LARGE SCALE GENOMIC DNA]</scope>
    <source>
        <strain evidence="2 3">543-2</strain>
    </source>
</reference>
<dbReference type="InterPro" id="IPR008928">
    <property type="entry name" value="6-hairpin_glycosidase_sf"/>
</dbReference>
<dbReference type="Gene3D" id="1.50.10.10">
    <property type="match status" value="1"/>
</dbReference>
<dbReference type="InterPro" id="IPR012341">
    <property type="entry name" value="6hp_glycosidase-like_sf"/>
</dbReference>
<organism evidence="2 3">
    <name type="scientific">Colletotrichum trifolii</name>
    <dbReference type="NCBI Taxonomy" id="5466"/>
    <lineage>
        <taxon>Eukaryota</taxon>
        <taxon>Fungi</taxon>
        <taxon>Dikarya</taxon>
        <taxon>Ascomycota</taxon>
        <taxon>Pezizomycotina</taxon>
        <taxon>Sordariomycetes</taxon>
        <taxon>Hypocreomycetidae</taxon>
        <taxon>Glomerellales</taxon>
        <taxon>Glomerellaceae</taxon>
        <taxon>Colletotrichum</taxon>
        <taxon>Colletotrichum orbiculare species complex</taxon>
    </lineage>
</organism>
<evidence type="ECO:0000313" key="2">
    <source>
        <dbReference type="EMBL" id="TDZ47012.1"/>
    </source>
</evidence>
<proteinExistence type="predicted"/>
<dbReference type="EMBL" id="RYZW01000109">
    <property type="protein sequence ID" value="TDZ47012.1"/>
    <property type="molecule type" value="Genomic_DNA"/>
</dbReference>
<name>A0A4R8QSI1_COLTR</name>
<dbReference type="SUPFAM" id="SSF48208">
    <property type="entry name" value="Six-hairpin glycosidases"/>
    <property type="match status" value="1"/>
</dbReference>
<evidence type="ECO:0000256" key="1">
    <source>
        <dbReference type="SAM" id="SignalP"/>
    </source>
</evidence>
<gene>
    <name evidence="2" type="ORF">CTRI78_v008746</name>
</gene>
<keyword evidence="1" id="KW-0732">Signal</keyword>
<protein>
    <recommendedName>
        <fullName evidence="4">Secreted protein</fullName>
    </recommendedName>
</protein>
<dbReference type="GO" id="GO:0003824">
    <property type="term" value="F:catalytic activity"/>
    <property type="evidence" value="ECO:0007669"/>
    <property type="project" value="UniProtKB-ARBA"/>
</dbReference>